<feature type="compositionally biased region" description="Low complexity" evidence="1">
    <location>
        <begin position="1"/>
        <end position="20"/>
    </location>
</feature>
<feature type="region of interest" description="Disordered" evidence="1">
    <location>
        <begin position="1"/>
        <end position="29"/>
    </location>
</feature>
<evidence type="ECO:0000313" key="2">
    <source>
        <dbReference type="EMBL" id="QBK91126.1"/>
    </source>
</evidence>
<dbReference type="EMBL" id="MK500511">
    <property type="protein sequence ID" value="QBK91126.1"/>
    <property type="molecule type" value="Genomic_DNA"/>
</dbReference>
<proteinExistence type="predicted"/>
<gene>
    <name evidence="2" type="ORF">LCPAC202_01000</name>
</gene>
<protein>
    <submittedName>
        <fullName evidence="2">Beta-helix protein</fullName>
    </submittedName>
</protein>
<sequence length="520" mass="56385">MLIHHTNTSSNTSSNVSSNSGLQSENGTESKYTIYSQQNGSFTSAGQQNGGIDLLNGNTIANNTKMITVASGTKVLHVPGDFPTLGDAFKYLSTTEQPEPTGGYKIVLKSGNHSLGTDLGSGCTELSNGKCVGNIVKKLTIQAESWVSTMSHGYIQGTGLSDMAITQVFNQYSDNESGLGPWDLEICGSRITVSGEKNPDFGGLVCDDDLFFRTKTGTLICHKVERASCNSIFIKGCFEIETNKSGCPEEGEGFWIGNRSRVKMRGNRRVQTQDRLEWVGINLIADESHPLTTGATSGAYQMRHCNTANIIKAVGRADNLYPNVHQGTISRGVGSNGINLYQSFLGCQSRYFGQGSAETLMGSVFSGSKIGMQLQGGSKIGGAGSSFLQCEIGCESTGSILDYAGCRLWRCDVGLSGLTAHFHSINRNVESLIETDFPIFVQCGVALRFDDKGHGKSETIRTSENDVDLRIDGKDYPKLNGYTSGNFEDKASAIYYEEHVEEKSHKEKCRKKKRSKKQCH</sequence>
<accession>A0A481Z691</accession>
<reference evidence="2" key="1">
    <citation type="journal article" date="2019" name="MBio">
        <title>Virus Genomes from Deep Sea Sediments Expand the Ocean Megavirome and Support Independent Origins of Viral Gigantism.</title>
        <authorList>
            <person name="Backstrom D."/>
            <person name="Yutin N."/>
            <person name="Jorgensen S.L."/>
            <person name="Dharamshi J."/>
            <person name="Homa F."/>
            <person name="Zaremba-Niedwiedzka K."/>
            <person name="Spang A."/>
            <person name="Wolf Y.I."/>
            <person name="Koonin E.V."/>
            <person name="Ettema T.J."/>
        </authorList>
    </citation>
    <scope>NUCLEOTIDE SEQUENCE</scope>
</reference>
<evidence type="ECO:0000256" key="1">
    <source>
        <dbReference type="SAM" id="MobiDB-lite"/>
    </source>
</evidence>
<organism evidence="2">
    <name type="scientific">Pithovirus LCPAC202</name>
    <dbReference type="NCBI Taxonomy" id="2506592"/>
    <lineage>
        <taxon>Viruses</taxon>
        <taxon>Pithoviruses</taxon>
    </lineage>
</organism>
<name>A0A481Z691_9VIRU</name>